<evidence type="ECO:0000256" key="5">
    <source>
        <dbReference type="ARBA" id="ARBA00019973"/>
    </source>
</evidence>
<dbReference type="EMBL" id="JAAHCF010000706">
    <property type="protein sequence ID" value="KAK8142308.1"/>
    <property type="molecule type" value="Genomic_DNA"/>
</dbReference>
<dbReference type="PANTHER" id="PTHR44329">
    <property type="entry name" value="SERINE/THREONINE-PROTEIN KINASE TNNI3K-RELATED"/>
    <property type="match status" value="1"/>
</dbReference>
<dbReference type="AlphaFoldDB" id="A0AAW0RJT5"/>
<dbReference type="Gene3D" id="1.10.510.10">
    <property type="entry name" value="Transferase(Phosphotransferase) domain 1"/>
    <property type="match status" value="1"/>
</dbReference>
<dbReference type="Proteomes" id="UP001397290">
    <property type="component" value="Unassembled WGS sequence"/>
</dbReference>
<evidence type="ECO:0000256" key="2">
    <source>
        <dbReference type="ARBA" id="ARBA00011534"/>
    </source>
</evidence>
<comment type="caution">
    <text evidence="11">The sequence shown here is derived from an EMBL/GenBank/DDBJ whole genome shotgun (WGS) entry which is preliminary data.</text>
</comment>
<comment type="function">
    <text evidence="1">Component of the EKC/KEOPS complex that is required for the formation of a threonylcarbamoyl group on adenosine at position 37 (t(6)A37) in tRNAs that read codons beginning with adenine. The complex is probably involved in the transfer of the threonylcarbamoyl moiety of threonylcarbamoyl-AMP (TC-AMP) to the N6 group of A37. BUD32 has ATPase activity in the context of the EKC/KEOPS complex and likely plays a supporting role to the catalytic subunit KAE1. The EKC/KEOPS complex also promotes both telomere uncapping and telomere elongation. The complex is required for efficient recruitment of transcriptional coactivators.</text>
</comment>
<proteinExistence type="predicted"/>
<dbReference type="InterPro" id="IPR008266">
    <property type="entry name" value="Tyr_kinase_AS"/>
</dbReference>
<dbReference type="PROSITE" id="PS00109">
    <property type="entry name" value="PROTEIN_KINASE_TYR"/>
    <property type="match status" value="1"/>
</dbReference>
<dbReference type="InterPro" id="IPR011009">
    <property type="entry name" value="Kinase-like_dom_sf"/>
</dbReference>
<organism evidence="11 12">
    <name type="scientific">Beauveria asiatica</name>
    <dbReference type="NCBI Taxonomy" id="1069075"/>
    <lineage>
        <taxon>Eukaryota</taxon>
        <taxon>Fungi</taxon>
        <taxon>Dikarya</taxon>
        <taxon>Ascomycota</taxon>
        <taxon>Pezizomycotina</taxon>
        <taxon>Sordariomycetes</taxon>
        <taxon>Hypocreomycetidae</taxon>
        <taxon>Hypocreales</taxon>
        <taxon>Cordycipitaceae</taxon>
        <taxon>Beauveria</taxon>
    </lineage>
</organism>
<dbReference type="GO" id="GO:0005524">
    <property type="term" value="F:ATP binding"/>
    <property type="evidence" value="ECO:0007669"/>
    <property type="project" value="InterPro"/>
</dbReference>
<evidence type="ECO:0000256" key="8">
    <source>
        <dbReference type="ARBA" id="ARBA00047899"/>
    </source>
</evidence>
<evidence type="ECO:0000256" key="6">
    <source>
        <dbReference type="ARBA" id="ARBA00030980"/>
    </source>
</evidence>
<protein>
    <recommendedName>
        <fullName evidence="5">EKC/KEOPS complex subunit BUD32</fullName>
        <ecNumber evidence="3">2.7.11.1</ecNumber>
    </recommendedName>
    <alternativeName>
        <fullName evidence="6 7">Atypical Serine/threonine protein kinase BUD32</fullName>
    </alternativeName>
    <alternativeName>
        <fullName evidence="4">EKC/KEOPS complex subunit bud32</fullName>
    </alternativeName>
</protein>
<dbReference type="Pfam" id="PF00069">
    <property type="entry name" value="Pkinase"/>
    <property type="match status" value="1"/>
</dbReference>
<dbReference type="GO" id="GO:0004674">
    <property type="term" value="F:protein serine/threonine kinase activity"/>
    <property type="evidence" value="ECO:0007669"/>
    <property type="project" value="UniProtKB-EC"/>
</dbReference>
<gene>
    <name evidence="11" type="ORF">G3M48_009003</name>
</gene>
<evidence type="ECO:0000313" key="11">
    <source>
        <dbReference type="EMBL" id="KAK8142308.1"/>
    </source>
</evidence>
<feature type="domain" description="Protein kinase" evidence="10">
    <location>
        <begin position="1"/>
        <end position="249"/>
    </location>
</feature>
<dbReference type="InterPro" id="IPR000719">
    <property type="entry name" value="Prot_kinase_dom"/>
</dbReference>
<evidence type="ECO:0000256" key="7">
    <source>
        <dbReference type="ARBA" id="ARBA00033194"/>
    </source>
</evidence>
<evidence type="ECO:0000259" key="10">
    <source>
        <dbReference type="PROSITE" id="PS50011"/>
    </source>
</evidence>
<reference evidence="11 12" key="1">
    <citation type="submission" date="2020-02" db="EMBL/GenBank/DDBJ databases">
        <title>Comparative genomics of the hypocrealean fungal genus Beauvera.</title>
        <authorList>
            <person name="Showalter D.N."/>
            <person name="Bushley K.E."/>
            <person name="Rehner S.A."/>
        </authorList>
    </citation>
    <scope>NUCLEOTIDE SEQUENCE [LARGE SCALE GENOMIC DNA]</scope>
    <source>
        <strain evidence="11 12">ARSEF4384</strain>
    </source>
</reference>
<evidence type="ECO:0000256" key="9">
    <source>
        <dbReference type="ARBA" id="ARBA00048679"/>
    </source>
</evidence>
<evidence type="ECO:0000256" key="3">
    <source>
        <dbReference type="ARBA" id="ARBA00012513"/>
    </source>
</evidence>
<dbReference type="PROSITE" id="PS50011">
    <property type="entry name" value="PROTEIN_KINASE_DOM"/>
    <property type="match status" value="1"/>
</dbReference>
<comment type="subunit">
    <text evidence="2">Component of the EKC/KEOPS complex composed of at least BUD32, CGI121, GON7, KAE1 and PCC1; the whole complex dimerizes.</text>
</comment>
<accession>A0AAW0RJT5</accession>
<evidence type="ECO:0000313" key="12">
    <source>
        <dbReference type="Proteomes" id="UP001397290"/>
    </source>
</evidence>
<dbReference type="EC" id="2.7.11.1" evidence="3"/>
<dbReference type="InterPro" id="IPR051681">
    <property type="entry name" value="Ser/Thr_Kinases-Pseudokinases"/>
</dbReference>
<sequence length="249" mass="28039">MIPYGEIYFLSKGHYVSAGATAFVDRLESGDIIKYPKPNPYCPEKEKQCRQQMEIEAEAYKRIGDNHRIPRLIHWDASACSLVLEFLANGDLQSYMERCQTIPTELKHAWTRHAVEAVAVVHSASIIHCDVTPRNFLLNDALELHISDFAGSSVSGSPPSITTSPRFQRPGWTLESPPIYADDLFALGSVLYYIQTGHEPYDDLTEDEVQDRFTAMAFPDVSSLLYGEIIHKCWTGDWSNARQIVDALA</sequence>
<comment type="catalytic activity">
    <reaction evidence="8">
        <text>L-threonyl-[protein] + ATP = O-phospho-L-threonyl-[protein] + ADP + H(+)</text>
        <dbReference type="Rhea" id="RHEA:46608"/>
        <dbReference type="Rhea" id="RHEA-COMP:11060"/>
        <dbReference type="Rhea" id="RHEA-COMP:11605"/>
        <dbReference type="ChEBI" id="CHEBI:15378"/>
        <dbReference type="ChEBI" id="CHEBI:30013"/>
        <dbReference type="ChEBI" id="CHEBI:30616"/>
        <dbReference type="ChEBI" id="CHEBI:61977"/>
        <dbReference type="ChEBI" id="CHEBI:456216"/>
        <dbReference type="EC" id="2.7.11.1"/>
    </reaction>
</comment>
<keyword evidence="12" id="KW-1185">Reference proteome</keyword>
<dbReference type="SUPFAM" id="SSF56112">
    <property type="entry name" value="Protein kinase-like (PK-like)"/>
    <property type="match status" value="1"/>
</dbReference>
<evidence type="ECO:0000256" key="4">
    <source>
        <dbReference type="ARBA" id="ARBA00013948"/>
    </source>
</evidence>
<name>A0AAW0RJT5_9HYPO</name>
<evidence type="ECO:0000256" key="1">
    <source>
        <dbReference type="ARBA" id="ARBA00003747"/>
    </source>
</evidence>
<comment type="catalytic activity">
    <reaction evidence="9">
        <text>L-seryl-[protein] + ATP = O-phospho-L-seryl-[protein] + ADP + H(+)</text>
        <dbReference type="Rhea" id="RHEA:17989"/>
        <dbReference type="Rhea" id="RHEA-COMP:9863"/>
        <dbReference type="Rhea" id="RHEA-COMP:11604"/>
        <dbReference type="ChEBI" id="CHEBI:15378"/>
        <dbReference type="ChEBI" id="CHEBI:29999"/>
        <dbReference type="ChEBI" id="CHEBI:30616"/>
        <dbReference type="ChEBI" id="CHEBI:83421"/>
        <dbReference type="ChEBI" id="CHEBI:456216"/>
        <dbReference type="EC" id="2.7.11.1"/>
    </reaction>
</comment>